<dbReference type="SMART" id="SM00848">
    <property type="entry name" value="Inhibitor_I29"/>
    <property type="match status" value="2"/>
</dbReference>
<dbReference type="Pfam" id="PF08246">
    <property type="entry name" value="Inhibitor_I29"/>
    <property type="match status" value="2"/>
</dbReference>
<dbReference type="InterPro" id="IPR013201">
    <property type="entry name" value="Prot_inhib_I29"/>
</dbReference>
<dbReference type="PRINTS" id="PR00705">
    <property type="entry name" value="PAPAIN"/>
</dbReference>
<evidence type="ECO:0000259" key="7">
    <source>
        <dbReference type="SMART" id="SM00645"/>
    </source>
</evidence>
<dbReference type="InterPro" id="IPR039417">
    <property type="entry name" value="Peptidase_C1A_papain-like"/>
</dbReference>
<dbReference type="PROSITE" id="PS00139">
    <property type="entry name" value="THIOL_PROTEASE_CYS"/>
    <property type="match status" value="1"/>
</dbReference>
<keyword evidence="5" id="KW-0865">Zymogen</keyword>
<evidence type="ECO:0000256" key="5">
    <source>
        <dbReference type="ARBA" id="ARBA00023145"/>
    </source>
</evidence>
<sequence length="421" mass="48110">MLSHHLNRYDKSWEKFKLEHSKSYHTIEEETYRRTVFKKNALKIEEHNKKYSLGQKSYYLGINQFADMEHWEYMQHNGFQVKKTVNRTSTGSKFLPPLNVVLPETVDWRDKGYVTPVKNQVIYVCKSYHTIEEETYRRTVFKKNALKIEEHNKKYSLGQKSYYLGINQFADMEHWEYMQHNGFQVKKTVNRTSTGSKFLPPLNVVLPETVDWRDKGYVTPVKNQGQCGSCWSFSTTGALEGQHFRKSGKLLSLSEQQLVDCSGDYGNEGCNGGLMDDAFKYIKAVGGLETEADYPYTAKQHTCEFDASETVASDTGFVDVESGSESDLKKASASVGPISVAIDASHQSFQLYKGGVYDEEECSSKNLDHGVLCIGYGTDDSGNDYWLVKNSWGESWGDQGYLHRPVIHLFKFGTLQKTEDQ</sequence>
<feature type="domain" description="Cathepsin propeptide inhibitor" evidence="8">
    <location>
        <begin position="126"/>
        <end position="177"/>
    </location>
</feature>
<name>A0A6J8CDZ1_MYTCO</name>
<organism evidence="9 10">
    <name type="scientific">Mytilus coruscus</name>
    <name type="common">Sea mussel</name>
    <dbReference type="NCBI Taxonomy" id="42192"/>
    <lineage>
        <taxon>Eukaryota</taxon>
        <taxon>Metazoa</taxon>
        <taxon>Spiralia</taxon>
        <taxon>Lophotrochozoa</taxon>
        <taxon>Mollusca</taxon>
        <taxon>Bivalvia</taxon>
        <taxon>Autobranchia</taxon>
        <taxon>Pteriomorphia</taxon>
        <taxon>Mytilida</taxon>
        <taxon>Mytiloidea</taxon>
        <taxon>Mytilidae</taxon>
        <taxon>Mytilinae</taxon>
        <taxon>Mytilus</taxon>
    </lineage>
</organism>
<evidence type="ECO:0000313" key="10">
    <source>
        <dbReference type="Proteomes" id="UP000507470"/>
    </source>
</evidence>
<evidence type="ECO:0000256" key="6">
    <source>
        <dbReference type="ARBA" id="ARBA00023157"/>
    </source>
</evidence>
<dbReference type="InterPro" id="IPR000169">
    <property type="entry name" value="Pept_cys_AS"/>
</dbReference>
<dbReference type="InterPro" id="IPR038765">
    <property type="entry name" value="Papain-like_cys_pep_sf"/>
</dbReference>
<dbReference type="PANTHER" id="PTHR12411">
    <property type="entry name" value="CYSTEINE PROTEASE FAMILY C1-RELATED"/>
    <property type="match status" value="1"/>
</dbReference>
<evidence type="ECO:0000256" key="4">
    <source>
        <dbReference type="ARBA" id="ARBA00022807"/>
    </source>
</evidence>
<dbReference type="OrthoDB" id="10253408at2759"/>
<gene>
    <name evidence="9" type="ORF">MCOR_28114</name>
</gene>
<dbReference type="Pfam" id="PF00112">
    <property type="entry name" value="Peptidase_C1"/>
    <property type="match status" value="1"/>
</dbReference>
<dbReference type="GO" id="GO:0004197">
    <property type="term" value="F:cysteine-type endopeptidase activity"/>
    <property type="evidence" value="ECO:0007669"/>
    <property type="project" value="UniProtKB-EC"/>
</dbReference>
<proteinExistence type="inferred from homology"/>
<protein>
    <submittedName>
        <fullName evidence="9">CTSL</fullName>
        <ecNumber evidence="9">3.4.22.15</ecNumber>
    </submittedName>
</protein>
<dbReference type="SUPFAM" id="SSF54001">
    <property type="entry name" value="Cysteine proteinases"/>
    <property type="match status" value="2"/>
</dbReference>
<keyword evidence="10" id="KW-1185">Reference proteome</keyword>
<dbReference type="CDD" id="cd02248">
    <property type="entry name" value="Peptidase_C1A"/>
    <property type="match status" value="1"/>
</dbReference>
<feature type="domain" description="Peptidase C1A papain C-terminal" evidence="7">
    <location>
        <begin position="206"/>
        <end position="414"/>
    </location>
</feature>
<feature type="domain" description="Cathepsin propeptide inhibitor" evidence="8">
    <location>
        <begin position="13"/>
        <end position="73"/>
    </location>
</feature>
<dbReference type="EMBL" id="CACVKT020005120">
    <property type="protein sequence ID" value="CAC5393244.1"/>
    <property type="molecule type" value="Genomic_DNA"/>
</dbReference>
<reference evidence="9 10" key="1">
    <citation type="submission" date="2020-06" db="EMBL/GenBank/DDBJ databases">
        <authorList>
            <person name="Li R."/>
            <person name="Bekaert M."/>
        </authorList>
    </citation>
    <scope>NUCLEOTIDE SEQUENCE [LARGE SCALE GENOMIC DNA]</scope>
    <source>
        <strain evidence="10">wild</strain>
    </source>
</reference>
<evidence type="ECO:0000256" key="3">
    <source>
        <dbReference type="ARBA" id="ARBA00022801"/>
    </source>
</evidence>
<dbReference type="EC" id="3.4.22.15" evidence="9"/>
<keyword evidence="2" id="KW-0645">Protease</keyword>
<dbReference type="Proteomes" id="UP000507470">
    <property type="component" value="Unassembled WGS sequence"/>
</dbReference>
<comment type="similarity">
    <text evidence="1">Belongs to the peptidase C1 family.</text>
</comment>
<accession>A0A6J8CDZ1</accession>
<keyword evidence="3 9" id="KW-0378">Hydrolase</keyword>
<dbReference type="InterPro" id="IPR000668">
    <property type="entry name" value="Peptidase_C1A_C"/>
</dbReference>
<evidence type="ECO:0000259" key="8">
    <source>
        <dbReference type="SMART" id="SM00848"/>
    </source>
</evidence>
<keyword evidence="4" id="KW-0788">Thiol protease</keyword>
<dbReference type="AlphaFoldDB" id="A0A6J8CDZ1"/>
<evidence type="ECO:0000256" key="2">
    <source>
        <dbReference type="ARBA" id="ARBA00022670"/>
    </source>
</evidence>
<dbReference type="Gene3D" id="3.90.70.10">
    <property type="entry name" value="Cysteine proteinases"/>
    <property type="match status" value="2"/>
</dbReference>
<dbReference type="FunFam" id="3.90.70.10:FF:000006">
    <property type="entry name" value="Cathepsin S"/>
    <property type="match status" value="1"/>
</dbReference>
<dbReference type="InterPro" id="IPR013128">
    <property type="entry name" value="Peptidase_C1A"/>
</dbReference>
<dbReference type="GO" id="GO:0006508">
    <property type="term" value="P:proteolysis"/>
    <property type="evidence" value="ECO:0007669"/>
    <property type="project" value="UniProtKB-KW"/>
</dbReference>
<evidence type="ECO:0000256" key="1">
    <source>
        <dbReference type="ARBA" id="ARBA00008455"/>
    </source>
</evidence>
<dbReference type="SMART" id="SM00645">
    <property type="entry name" value="Pept_C1"/>
    <property type="match status" value="1"/>
</dbReference>
<evidence type="ECO:0000313" key="9">
    <source>
        <dbReference type="EMBL" id="CAC5393244.1"/>
    </source>
</evidence>
<keyword evidence="6" id="KW-1015">Disulfide bond</keyword>